<dbReference type="InterPro" id="IPR006829">
    <property type="entry name" value="LXG_dom"/>
</dbReference>
<comment type="caution">
    <text evidence="3">The sequence shown here is derived from an EMBL/GenBank/DDBJ whole genome shotgun (WGS) entry which is preliminary data.</text>
</comment>
<organism evidence="3 4">
    <name type="scientific">Listeria swaminathanii</name>
    <dbReference type="NCBI Taxonomy" id="2713501"/>
    <lineage>
        <taxon>Bacteria</taxon>
        <taxon>Bacillati</taxon>
        <taxon>Bacillota</taxon>
        <taxon>Bacilli</taxon>
        <taxon>Bacillales</taxon>
        <taxon>Listeriaceae</taxon>
        <taxon>Listeria</taxon>
    </lineage>
</organism>
<dbReference type="RefSeq" id="WP_185614809.1">
    <property type="nucleotide sequence ID" value="NZ_CP156021.1"/>
</dbReference>
<dbReference type="Pfam" id="PF04740">
    <property type="entry name" value="LXG"/>
    <property type="match status" value="1"/>
</dbReference>
<reference evidence="3 4" key="1">
    <citation type="submission" date="2023-05" db="EMBL/GenBank/DDBJ databases">
        <title>A Combination of Whole Genome Sequencing and Metagenomics Reveals Diversity of Listeria spp. in Soil Collected from the Nantahala National Forest.</title>
        <authorList>
            <person name="Wang J."/>
            <person name="Schamp C.N."/>
            <person name="Hudson L.K."/>
            <person name="Chaggar H.K."/>
            <person name="Bryan D.W."/>
            <person name="Radosevich M."/>
            <person name="Denes T.G."/>
        </authorList>
    </citation>
    <scope>NUCLEOTIDE SEQUENCE [LARGE SCALE GENOMIC DNA]</scope>
    <source>
        <strain evidence="3 4">UTK S2-0009</strain>
    </source>
</reference>
<dbReference type="EMBL" id="JASBAG010000001">
    <property type="protein sequence ID" value="MDT0095894.1"/>
    <property type="molecule type" value="Genomic_DNA"/>
</dbReference>
<protein>
    <submittedName>
        <fullName evidence="3">T7SS effector LXG polymorphic toxin</fullName>
    </submittedName>
</protein>
<evidence type="ECO:0000313" key="4">
    <source>
        <dbReference type="Proteomes" id="UP001267344"/>
    </source>
</evidence>
<evidence type="ECO:0000256" key="1">
    <source>
        <dbReference type="ARBA" id="ARBA00034117"/>
    </source>
</evidence>
<dbReference type="Proteomes" id="UP001267344">
    <property type="component" value="Unassembled WGS sequence"/>
</dbReference>
<accession>A0ABU2ICY5</accession>
<keyword evidence="4" id="KW-1185">Reference proteome</keyword>
<dbReference type="GeneID" id="93238753"/>
<comment type="similarity">
    <text evidence="1">In the N-terminal section; belongs to the LXG family.</text>
</comment>
<feature type="domain" description="LXG" evidence="2">
    <location>
        <begin position="1"/>
        <end position="221"/>
    </location>
</feature>
<sequence>MGLKVNMTEMHEQINSMNAILSEKITNGLSLLQAITLFCEDTILGGCSYQSAKDYFREVHLPIVRGIIRANEEIIEANNEFLNRFHGQVDASPNAEIDTDRLDELTARSIEINQIFNDASIEMGGPTQDISGLGSELVNIQKMKQMIQSLYDFENGNLELYHNAKLLLDNVKRGLDFLNSGSWDVATNSFKSIKLDEESWASLLNKDWKIEKETSKVDIYVNQFGMSEDQAKALIDFEEKFSTYAKAQGWSQEKINQEFAKILASGQYGTTDDANQKLWEISADVYNRETLMNLLISMGYSYENANDFIDKSKELYSTENLKNDYVHLMGSLAVILNKSALSSITKLSSSRNIMHSYYKEAATYAGDIASGGVSLEDSRSDIDALVIGGYLEKNPSRDITSVINEYYLNIESGKSNRAEELLKYYGNGDVKLGYTILEKNISAGSKVPSGMVLILKNSNSNIEEDMQKFMDYFNKELNGNN</sequence>
<name>A0ABU2ICY5_9LIST</name>
<evidence type="ECO:0000259" key="2">
    <source>
        <dbReference type="PROSITE" id="PS51756"/>
    </source>
</evidence>
<evidence type="ECO:0000313" key="3">
    <source>
        <dbReference type="EMBL" id="MDT0095894.1"/>
    </source>
</evidence>
<gene>
    <name evidence="3" type="ORF">QJV39_04135</name>
</gene>
<proteinExistence type="inferred from homology"/>
<dbReference type="PROSITE" id="PS51756">
    <property type="entry name" value="LXG"/>
    <property type="match status" value="1"/>
</dbReference>